<dbReference type="RefSeq" id="WP_202866002.1">
    <property type="nucleotide sequence ID" value="NZ_QMFB01000043.1"/>
</dbReference>
<organism evidence="1 2">
    <name type="scientific">Paenibacillus contaminans</name>
    <dbReference type="NCBI Taxonomy" id="450362"/>
    <lineage>
        <taxon>Bacteria</taxon>
        <taxon>Bacillati</taxon>
        <taxon>Bacillota</taxon>
        <taxon>Bacilli</taxon>
        <taxon>Bacillales</taxon>
        <taxon>Paenibacillaceae</taxon>
        <taxon>Paenibacillus</taxon>
    </lineage>
</organism>
<keyword evidence="1" id="KW-0808">Transferase</keyword>
<comment type="caution">
    <text evidence="1">The sequence shown here is derived from an EMBL/GenBank/DDBJ whole genome shotgun (WGS) entry which is preliminary data.</text>
</comment>
<evidence type="ECO:0000313" key="1">
    <source>
        <dbReference type="EMBL" id="RAV10494.1"/>
    </source>
</evidence>
<sequence>DRAAALASDGGRGASRQALAVRLRRFGAEAAAQLPELLARCLADEGGEPHYRNQPGSVRTVRAWCDAIELAAMFGGLPPGFGREPLVAKLQSFQDPATGLLPDPWKLPDPQTNDPARMSDHLSRYHILAVGYALETLDASFLHPIRVIEDMTAEALYRHLDALPWETNAWSCGDWIDAYATGLYFNRKQFGSRQTPDALFGWLLLHADPYSGLWGKPTPKELWLQPVNGFYRLTRATYAQFGVPLPYPQAAIDTVLAHSRNAAFFRSNLGNACNVLDVIHPLWLCLKQTDYRRPEIEQWAEQQMERVLTSWIPGQGFSFTLEPSDAPGLQGTEMWLSILYLLADVCGLSGELGYKPKGVHRIEVPMPMIG</sequence>
<accession>A0A329LRV3</accession>
<dbReference type="GO" id="GO:0016746">
    <property type="term" value="F:acyltransferase activity"/>
    <property type="evidence" value="ECO:0007669"/>
    <property type="project" value="UniProtKB-KW"/>
</dbReference>
<evidence type="ECO:0000313" key="2">
    <source>
        <dbReference type="Proteomes" id="UP000250369"/>
    </source>
</evidence>
<name>A0A329LRV3_9BACL</name>
<feature type="non-terminal residue" evidence="1">
    <location>
        <position position="1"/>
    </location>
</feature>
<keyword evidence="1" id="KW-0012">Acyltransferase</keyword>
<keyword evidence="2" id="KW-1185">Reference proteome</keyword>
<proteinExistence type="predicted"/>
<dbReference type="AlphaFoldDB" id="A0A329LRV3"/>
<reference evidence="1 2" key="1">
    <citation type="journal article" date="2009" name="Int. J. Syst. Evol. Microbiol.">
        <title>Paenibacillus contaminans sp. nov., isolated from a contaminated laboratory plate.</title>
        <authorList>
            <person name="Chou J.H."/>
            <person name="Lee J.H."/>
            <person name="Lin M.C."/>
            <person name="Chang P.S."/>
            <person name="Arun A.B."/>
            <person name="Young C.C."/>
            <person name="Chen W.M."/>
        </authorList>
    </citation>
    <scope>NUCLEOTIDE SEQUENCE [LARGE SCALE GENOMIC DNA]</scope>
    <source>
        <strain evidence="1 2">CKOBP-6</strain>
    </source>
</reference>
<dbReference type="EMBL" id="QMFB01000043">
    <property type="protein sequence ID" value="RAV10494.1"/>
    <property type="molecule type" value="Genomic_DNA"/>
</dbReference>
<gene>
    <name evidence="1" type="ORF">DQG23_37885</name>
</gene>
<dbReference type="Proteomes" id="UP000250369">
    <property type="component" value="Unassembled WGS sequence"/>
</dbReference>
<protein>
    <submittedName>
        <fullName evidence="1">Acyltransferase</fullName>
    </submittedName>
</protein>